<gene>
    <name evidence="2" type="primary">GLEAN_08924</name>
    <name evidence="2" type="ORF">TcasGA2_TC008924</name>
</gene>
<protein>
    <submittedName>
        <fullName evidence="2">Uncharacterized protein</fullName>
    </submittedName>
</protein>
<proteinExistence type="predicted"/>
<dbReference type="AlphaFoldDB" id="D6WQD7"/>
<dbReference type="OMA" id="DIKEHVQ"/>
<dbReference type="KEGG" id="tca:103313678"/>
<accession>D6WQD7</accession>
<dbReference type="PANTHER" id="PTHR21549">
    <property type="entry name" value="MUTATED IN BLADDER CANCER 1"/>
    <property type="match status" value="1"/>
</dbReference>
<evidence type="ECO:0000256" key="1">
    <source>
        <dbReference type="ARBA" id="ARBA00023054"/>
    </source>
</evidence>
<sequence length="443" mass="52858">MGSGFLAELNKLKNCQEYLEKSNKVLNNFAKYDCGVDLGEFFSSLELERKNENEQLASQVKEIWCLLSAEKKLLKEGNLELLDIRSFKKRMIGLQDKIYKLKIKVAANYETLKEQEVGLSEITETFNSKIPEWEKSVNISKLHNCKTYNKSLKFDSDYKEVKEFMDFVNKSNGHENGWASEDHQLFLKLRNKYKTVDDLALNLHRLLPDITPTAVREHEAWFTKYLFLKRKKDEALDKWRKLKTENVPQHNNDEQMCENKTKNKIFRKCDDEDVQKKIAQWKAEKELKRQQEKFMEEIRKEKIKRLEMDKKRLHYQTKETVTKWKEEKLVKEFNEKILQEVLDEQERKIRAFEANKRIKQFQSQDDIYIGRMRSSKCTKKTQIPVRSKSSYSVPRDPERLLKPTKQWLVRTSKNNFLEENTSAYVPNIKHVPKLGIPDWRKNT</sequence>
<reference evidence="2 3" key="2">
    <citation type="journal article" date="2010" name="Nucleic Acids Res.">
        <title>BeetleBase in 2010: revisions to provide comprehensive genomic information for Tribolium castaneum.</title>
        <authorList>
            <person name="Kim H.S."/>
            <person name="Murphy T."/>
            <person name="Xia J."/>
            <person name="Caragea D."/>
            <person name="Park Y."/>
            <person name="Beeman R.W."/>
            <person name="Lorenzen M.D."/>
            <person name="Butcher S."/>
            <person name="Manak J.R."/>
            <person name="Brown S.J."/>
        </authorList>
    </citation>
    <scope>GENOME REANNOTATION</scope>
    <source>
        <strain evidence="2 3">Georgia GA2</strain>
    </source>
</reference>
<dbReference type="EMBL" id="KQ971354">
    <property type="protein sequence ID" value="EFA06087.2"/>
    <property type="molecule type" value="Genomic_DNA"/>
</dbReference>
<dbReference type="PANTHER" id="PTHR21549:SF0">
    <property type="entry name" value="COILED-COIL DOMAIN-CONTAINING PROTEIN 112"/>
    <property type="match status" value="1"/>
</dbReference>
<organism evidence="2 3">
    <name type="scientific">Tribolium castaneum</name>
    <name type="common">Red flour beetle</name>
    <dbReference type="NCBI Taxonomy" id="7070"/>
    <lineage>
        <taxon>Eukaryota</taxon>
        <taxon>Metazoa</taxon>
        <taxon>Ecdysozoa</taxon>
        <taxon>Arthropoda</taxon>
        <taxon>Hexapoda</taxon>
        <taxon>Insecta</taxon>
        <taxon>Pterygota</taxon>
        <taxon>Neoptera</taxon>
        <taxon>Endopterygota</taxon>
        <taxon>Coleoptera</taxon>
        <taxon>Polyphaga</taxon>
        <taxon>Cucujiformia</taxon>
        <taxon>Tenebrionidae</taxon>
        <taxon>Tenebrionidae incertae sedis</taxon>
        <taxon>Tribolium</taxon>
    </lineage>
</organism>
<name>D6WQD7_TRICA</name>
<dbReference type="HOGENOM" id="CLU_1039491_0_0_1"/>
<dbReference type="OrthoDB" id="2152435at2759"/>
<dbReference type="InterPro" id="IPR039902">
    <property type="entry name" value="CCDC148/CCDC112"/>
</dbReference>
<dbReference type="InParanoid" id="D6WQD7"/>
<evidence type="ECO:0000313" key="2">
    <source>
        <dbReference type="EMBL" id="EFA06087.2"/>
    </source>
</evidence>
<reference evidence="2 3" key="1">
    <citation type="journal article" date="2008" name="Nature">
        <title>The genome of the model beetle and pest Tribolium castaneum.</title>
        <authorList>
            <consortium name="Tribolium Genome Sequencing Consortium"/>
            <person name="Richards S."/>
            <person name="Gibbs R.A."/>
            <person name="Weinstock G.M."/>
            <person name="Brown S.J."/>
            <person name="Denell R."/>
            <person name="Beeman R.W."/>
            <person name="Gibbs R."/>
            <person name="Beeman R.W."/>
            <person name="Brown S.J."/>
            <person name="Bucher G."/>
            <person name="Friedrich M."/>
            <person name="Grimmelikhuijzen C.J."/>
            <person name="Klingler M."/>
            <person name="Lorenzen M."/>
            <person name="Richards S."/>
            <person name="Roth S."/>
            <person name="Schroder R."/>
            <person name="Tautz D."/>
            <person name="Zdobnov E.M."/>
            <person name="Muzny D."/>
            <person name="Gibbs R.A."/>
            <person name="Weinstock G.M."/>
            <person name="Attaway T."/>
            <person name="Bell S."/>
            <person name="Buhay C.J."/>
            <person name="Chandrabose M.N."/>
            <person name="Chavez D."/>
            <person name="Clerk-Blankenburg K.P."/>
            <person name="Cree A."/>
            <person name="Dao M."/>
            <person name="Davis C."/>
            <person name="Chacko J."/>
            <person name="Dinh H."/>
            <person name="Dugan-Rocha S."/>
            <person name="Fowler G."/>
            <person name="Garner T.T."/>
            <person name="Garnes J."/>
            <person name="Gnirke A."/>
            <person name="Hawes A."/>
            <person name="Hernandez J."/>
            <person name="Hines S."/>
            <person name="Holder M."/>
            <person name="Hume J."/>
            <person name="Jhangiani S.N."/>
            <person name="Joshi V."/>
            <person name="Khan Z.M."/>
            <person name="Jackson L."/>
            <person name="Kovar C."/>
            <person name="Kowis A."/>
            <person name="Lee S."/>
            <person name="Lewis L.R."/>
            <person name="Margolis J."/>
            <person name="Morgan M."/>
            <person name="Nazareth L.V."/>
            <person name="Nguyen N."/>
            <person name="Okwuonu G."/>
            <person name="Parker D."/>
            <person name="Richards S."/>
            <person name="Ruiz S.J."/>
            <person name="Santibanez J."/>
            <person name="Savard J."/>
            <person name="Scherer S.E."/>
            <person name="Schneider B."/>
            <person name="Sodergren E."/>
            <person name="Tautz D."/>
            <person name="Vattahil S."/>
            <person name="Villasana D."/>
            <person name="White C.S."/>
            <person name="Wright R."/>
            <person name="Park Y."/>
            <person name="Beeman R.W."/>
            <person name="Lord J."/>
            <person name="Oppert B."/>
            <person name="Lorenzen M."/>
            <person name="Brown S."/>
            <person name="Wang L."/>
            <person name="Savard J."/>
            <person name="Tautz D."/>
            <person name="Richards S."/>
            <person name="Weinstock G."/>
            <person name="Gibbs R.A."/>
            <person name="Liu Y."/>
            <person name="Worley K."/>
            <person name="Weinstock G."/>
            <person name="Elsik C.G."/>
            <person name="Reese J.T."/>
            <person name="Elhaik E."/>
            <person name="Landan G."/>
            <person name="Graur D."/>
            <person name="Arensburger P."/>
            <person name="Atkinson P."/>
            <person name="Beeman R.W."/>
            <person name="Beidler J."/>
            <person name="Brown S.J."/>
            <person name="Demuth J.P."/>
            <person name="Drury D.W."/>
            <person name="Du Y.Z."/>
            <person name="Fujiwara H."/>
            <person name="Lorenzen M."/>
            <person name="Maselli V."/>
            <person name="Osanai M."/>
            <person name="Park Y."/>
            <person name="Robertson H.M."/>
            <person name="Tu Z."/>
            <person name="Wang J.J."/>
            <person name="Wang S."/>
            <person name="Richards S."/>
            <person name="Song H."/>
            <person name="Zhang L."/>
            <person name="Sodergren E."/>
            <person name="Werner D."/>
            <person name="Stanke M."/>
            <person name="Morgenstern B."/>
            <person name="Solovyev V."/>
            <person name="Kosarev P."/>
            <person name="Brown G."/>
            <person name="Chen H.C."/>
            <person name="Ermolaeva O."/>
            <person name="Hlavina W."/>
            <person name="Kapustin Y."/>
            <person name="Kiryutin B."/>
            <person name="Kitts P."/>
            <person name="Maglott D."/>
            <person name="Pruitt K."/>
            <person name="Sapojnikov V."/>
            <person name="Souvorov A."/>
            <person name="Mackey A.J."/>
            <person name="Waterhouse R.M."/>
            <person name="Wyder S."/>
            <person name="Zdobnov E.M."/>
            <person name="Zdobnov E.M."/>
            <person name="Wyder S."/>
            <person name="Kriventseva E.V."/>
            <person name="Kadowaki T."/>
            <person name="Bork P."/>
            <person name="Aranda M."/>
            <person name="Bao R."/>
            <person name="Beermann A."/>
            <person name="Berns N."/>
            <person name="Bolognesi R."/>
            <person name="Bonneton F."/>
            <person name="Bopp D."/>
            <person name="Brown S.J."/>
            <person name="Bucher G."/>
            <person name="Butts T."/>
            <person name="Chaumot A."/>
            <person name="Denell R.E."/>
            <person name="Ferrier D.E."/>
            <person name="Friedrich M."/>
            <person name="Gordon C.M."/>
            <person name="Jindra M."/>
            <person name="Klingler M."/>
            <person name="Lan Q."/>
            <person name="Lattorff H.M."/>
            <person name="Laudet V."/>
            <person name="von Levetsow C."/>
            <person name="Liu Z."/>
            <person name="Lutz R."/>
            <person name="Lynch J.A."/>
            <person name="da Fonseca R.N."/>
            <person name="Posnien N."/>
            <person name="Reuter R."/>
            <person name="Roth S."/>
            <person name="Savard J."/>
            <person name="Schinko J.B."/>
            <person name="Schmitt C."/>
            <person name="Schoppmeier M."/>
            <person name="Schroder R."/>
            <person name="Shippy T.D."/>
            <person name="Simonnet F."/>
            <person name="Marques-Souza H."/>
            <person name="Tautz D."/>
            <person name="Tomoyasu Y."/>
            <person name="Trauner J."/>
            <person name="Van der Zee M."/>
            <person name="Vervoort M."/>
            <person name="Wittkopp N."/>
            <person name="Wimmer E.A."/>
            <person name="Yang X."/>
            <person name="Jones A.K."/>
            <person name="Sattelle D.B."/>
            <person name="Ebert P.R."/>
            <person name="Nelson D."/>
            <person name="Scott J.G."/>
            <person name="Beeman R.W."/>
            <person name="Muthukrishnan S."/>
            <person name="Kramer K.J."/>
            <person name="Arakane Y."/>
            <person name="Beeman R.W."/>
            <person name="Zhu Q."/>
            <person name="Hogenkamp D."/>
            <person name="Dixit R."/>
            <person name="Oppert B."/>
            <person name="Jiang H."/>
            <person name="Zou Z."/>
            <person name="Marshall J."/>
            <person name="Elpidina E."/>
            <person name="Vinokurov K."/>
            <person name="Oppert C."/>
            <person name="Zou Z."/>
            <person name="Evans J."/>
            <person name="Lu Z."/>
            <person name="Zhao P."/>
            <person name="Sumathipala N."/>
            <person name="Altincicek B."/>
            <person name="Vilcinskas A."/>
            <person name="Williams M."/>
            <person name="Hultmark D."/>
            <person name="Hetru C."/>
            <person name="Jiang H."/>
            <person name="Grimmelikhuijzen C.J."/>
            <person name="Hauser F."/>
            <person name="Cazzamali G."/>
            <person name="Williamson M."/>
            <person name="Park Y."/>
            <person name="Li B."/>
            <person name="Tanaka Y."/>
            <person name="Predel R."/>
            <person name="Neupert S."/>
            <person name="Schachtner J."/>
            <person name="Verleyen P."/>
            <person name="Raible F."/>
            <person name="Bork P."/>
            <person name="Friedrich M."/>
            <person name="Walden K.K."/>
            <person name="Robertson H.M."/>
            <person name="Angeli S."/>
            <person name="Foret S."/>
            <person name="Bucher G."/>
            <person name="Schuetz S."/>
            <person name="Maleszka R."/>
            <person name="Wimmer E.A."/>
            <person name="Beeman R.W."/>
            <person name="Lorenzen M."/>
            <person name="Tomoyasu Y."/>
            <person name="Miller S.C."/>
            <person name="Grossmann D."/>
            <person name="Bucher G."/>
        </authorList>
    </citation>
    <scope>NUCLEOTIDE SEQUENCE [LARGE SCALE GENOMIC DNA]</scope>
    <source>
        <strain evidence="2 3">Georgia GA2</strain>
    </source>
</reference>
<dbReference type="STRING" id="7070.D6WQD7"/>
<keyword evidence="3" id="KW-1185">Reference proteome</keyword>
<evidence type="ECO:0000313" key="3">
    <source>
        <dbReference type="Proteomes" id="UP000007266"/>
    </source>
</evidence>
<dbReference type="Proteomes" id="UP000007266">
    <property type="component" value="Linkage group 7"/>
</dbReference>
<dbReference type="eggNOG" id="ENOG502QUHE">
    <property type="taxonomic scope" value="Eukaryota"/>
</dbReference>
<keyword evidence="1" id="KW-0175">Coiled coil</keyword>